<comment type="function">
    <text evidence="9">Specifically methylates the N1 position of guanosine-37 in various cytoplasmic and mitochondrial tRNAs. Methylation is not dependent on the nature of the nucleoside 5' of the target nucleoside. This is the first step in the biosynthesis of wybutosine (yW), a modified base adjacent to the anticodon of tRNAs and required for accurate decoding.</text>
</comment>
<dbReference type="InterPro" id="IPR029063">
    <property type="entry name" value="SAM-dependent_MTases_sf"/>
</dbReference>
<dbReference type="InterPro" id="IPR025792">
    <property type="entry name" value="tRNA_Gua_MeTrfase_euk"/>
</dbReference>
<dbReference type="SUPFAM" id="SSF53335">
    <property type="entry name" value="S-adenosyl-L-methionine-dependent methyltransferases"/>
    <property type="match status" value="1"/>
</dbReference>
<reference evidence="12 13" key="1">
    <citation type="journal article" date="2020" name="bioRxiv">
        <title>Metabolic contributions of an alphaproteobacterial endosymbiont in the apicomplexan Cardiosporidium cionae.</title>
        <authorList>
            <person name="Hunter E.S."/>
            <person name="Paight C.J."/>
            <person name="Lane C.E."/>
        </authorList>
    </citation>
    <scope>NUCLEOTIDE SEQUENCE [LARGE SCALE GENOMIC DNA]</scope>
    <source>
        <strain evidence="12">ESH_2018</strain>
    </source>
</reference>
<evidence type="ECO:0000256" key="8">
    <source>
        <dbReference type="ARBA" id="ARBA00023242"/>
    </source>
</evidence>
<dbReference type="EC" id="2.1.1.228" evidence="9"/>
<accession>A0ABQ7JDW1</accession>
<evidence type="ECO:0000256" key="4">
    <source>
        <dbReference type="ARBA" id="ARBA00022679"/>
    </source>
</evidence>
<comment type="similarity">
    <text evidence="1">Belongs to the class I-like SAM-binding methyltransferase superfamily. TRM5/TYW2 family.</text>
</comment>
<comment type="similarity">
    <text evidence="9">Belongs to the TRM5 / TYW2 family.</text>
</comment>
<keyword evidence="3 9" id="KW-0489">Methyltransferase</keyword>
<feature type="binding site" evidence="9">
    <location>
        <position position="314"/>
    </location>
    <ligand>
        <name>S-adenosyl-L-methionine</name>
        <dbReference type="ChEBI" id="CHEBI:59789"/>
    </ligand>
</feature>
<evidence type="ECO:0000256" key="1">
    <source>
        <dbReference type="ARBA" id="ARBA00009775"/>
    </source>
</evidence>
<keyword evidence="5 9" id="KW-0949">S-adenosyl-L-methionine</keyword>
<comment type="caution">
    <text evidence="12">The sequence shown here is derived from an EMBL/GenBank/DDBJ whole genome shotgun (WGS) entry which is preliminary data.</text>
</comment>
<evidence type="ECO:0000256" key="2">
    <source>
        <dbReference type="ARBA" id="ARBA00022490"/>
    </source>
</evidence>
<dbReference type="InterPro" id="IPR030382">
    <property type="entry name" value="MeTrfase_TRM5/TYW2"/>
</dbReference>
<comment type="subunit">
    <text evidence="9">Monomer.</text>
</comment>
<dbReference type="HAMAP" id="MF_03152">
    <property type="entry name" value="TRM5"/>
    <property type="match status" value="1"/>
</dbReference>
<dbReference type="Proteomes" id="UP000823046">
    <property type="component" value="Unassembled WGS sequence"/>
</dbReference>
<dbReference type="Pfam" id="PF02475">
    <property type="entry name" value="TRM5-TYW2_MTfase"/>
    <property type="match status" value="1"/>
</dbReference>
<dbReference type="InterPro" id="IPR056743">
    <property type="entry name" value="TRM5-TYW2-like_MTfase"/>
</dbReference>
<protein>
    <recommendedName>
        <fullName evidence="9">tRNA (guanine(37)-N1)-methyltransferase</fullName>
        <ecNumber evidence="9">2.1.1.228</ecNumber>
    </recommendedName>
    <alternativeName>
        <fullName evidence="9">M1G-methyltransferase</fullName>
    </alternativeName>
    <alternativeName>
        <fullName evidence="9">tRNA [GM37] methyltransferase</fullName>
    </alternativeName>
    <alternativeName>
        <fullName evidence="9">tRNA methyltransferase 5 homolog</fullName>
    </alternativeName>
</protein>
<evidence type="ECO:0000256" key="6">
    <source>
        <dbReference type="ARBA" id="ARBA00022694"/>
    </source>
</evidence>
<keyword evidence="4 9" id="KW-0808">Transferase</keyword>
<feature type="binding site" evidence="9">
    <location>
        <begin position="352"/>
        <end position="353"/>
    </location>
    <ligand>
        <name>S-adenosyl-L-methionine</name>
        <dbReference type="ChEBI" id="CHEBI:59789"/>
    </ligand>
</feature>
<evidence type="ECO:0000256" key="10">
    <source>
        <dbReference type="SAM" id="Phobius"/>
    </source>
</evidence>
<organism evidence="12 13">
    <name type="scientific">Cardiosporidium cionae</name>
    <dbReference type="NCBI Taxonomy" id="476202"/>
    <lineage>
        <taxon>Eukaryota</taxon>
        <taxon>Sar</taxon>
        <taxon>Alveolata</taxon>
        <taxon>Apicomplexa</taxon>
        <taxon>Aconoidasida</taxon>
        <taxon>Nephromycida</taxon>
        <taxon>Cardiosporidium</taxon>
    </lineage>
</organism>
<keyword evidence="10" id="KW-0472">Membrane</keyword>
<comment type="catalytic activity">
    <reaction evidence="9">
        <text>guanosine(37) in tRNA + S-adenosyl-L-methionine = N(1)-methylguanosine(37) in tRNA + S-adenosyl-L-homocysteine + H(+)</text>
        <dbReference type="Rhea" id="RHEA:36899"/>
        <dbReference type="Rhea" id="RHEA-COMP:10145"/>
        <dbReference type="Rhea" id="RHEA-COMP:10147"/>
        <dbReference type="ChEBI" id="CHEBI:15378"/>
        <dbReference type="ChEBI" id="CHEBI:57856"/>
        <dbReference type="ChEBI" id="CHEBI:59789"/>
        <dbReference type="ChEBI" id="CHEBI:73542"/>
        <dbReference type="ChEBI" id="CHEBI:74269"/>
        <dbReference type="EC" id="2.1.1.228"/>
    </reaction>
</comment>
<keyword evidence="7 9" id="KW-0496">Mitochondrion</keyword>
<keyword evidence="2 9" id="KW-0963">Cytoplasm</keyword>
<evidence type="ECO:0000256" key="9">
    <source>
        <dbReference type="HAMAP-Rule" id="MF_03152"/>
    </source>
</evidence>
<keyword evidence="10" id="KW-0812">Transmembrane</keyword>
<gene>
    <name evidence="12" type="ORF">IE077_000842</name>
</gene>
<keyword evidence="13" id="KW-1185">Reference proteome</keyword>
<evidence type="ECO:0000259" key="11">
    <source>
        <dbReference type="PROSITE" id="PS51684"/>
    </source>
</evidence>
<comment type="subcellular location">
    <subcellularLocation>
        <location evidence="9">Mitochondrion matrix</location>
    </subcellularLocation>
    <subcellularLocation>
        <location evidence="9">Nucleus</location>
    </subcellularLocation>
    <subcellularLocation>
        <location evidence="9">Cytoplasm</location>
    </subcellularLocation>
    <text evidence="9">Predominantly in the mitochondria and in the nucleus.</text>
</comment>
<comment type="caution">
    <text evidence="9">Lacks conserved residue(s) required for the propagation of feature annotation.</text>
</comment>
<keyword evidence="10" id="KW-1133">Transmembrane helix</keyword>
<sequence>MLYFSVTCYMSLTAIHSPDTYCNFQSNYSSHRFVSLISLLFVVIIRLGCLYDYFSVSAVGMVPHSSKTSGIETAIKRDAEEAFLFSASNDCVRDAIKGTRKASHSDSFPTFSKQSLEKTLKVSALSVPNRSIKSATVEFKEFLLRRKNIRPVVADERREATHRLVLLNENVSHDLKDLPESLRDWLEMQEIDSIVHEVALGYETMTTEEVLRTVLPSDIAVPRSFEIIGHIAHINLQEQHLPYKNLIGEIILQKNPSLRTVINKASSLSNEYRTLDVELLAGEDNFIAEQKENGLTFLVDIQNVYWNSRLSSERSRLTESIPSDDIVCDVFAGVGAFSLYLARKGCAVLANDLNPVCADYIKKNAMKNKLSDNIRAVCMHGMDFIKYMLKNCSILDSEDIVYEGTKFSRSTAAAVHFIMNLPETALEFLDSFRDITMKSGSLRRCLLHCYCFSREREPSAEIKGRIKKSLGVLPDNIDIRKVRDVAPNKIMYCAEFVLTKALFMKTSSLTPEFNDKKRHFKGCMQESLHKETKYQRNMER</sequence>
<keyword evidence="8 9" id="KW-0539">Nucleus</keyword>
<dbReference type="PROSITE" id="PS51684">
    <property type="entry name" value="SAM_MT_TRM5_TYW2"/>
    <property type="match status" value="1"/>
</dbReference>
<dbReference type="Gene3D" id="3.30.300.110">
    <property type="entry name" value="Met-10+ protein-like domains"/>
    <property type="match status" value="1"/>
</dbReference>
<evidence type="ECO:0000313" key="13">
    <source>
        <dbReference type="Proteomes" id="UP000823046"/>
    </source>
</evidence>
<dbReference type="Gene3D" id="3.40.50.150">
    <property type="entry name" value="Vaccinia Virus protein VP39"/>
    <property type="match status" value="1"/>
</dbReference>
<feature type="transmembrane region" description="Helical" evidence="10">
    <location>
        <begin position="33"/>
        <end position="54"/>
    </location>
</feature>
<dbReference type="CDD" id="cd02440">
    <property type="entry name" value="AdoMet_MTases"/>
    <property type="match status" value="1"/>
</dbReference>
<keyword evidence="6 9" id="KW-0819">tRNA processing</keyword>
<name>A0ABQ7JDW1_9APIC</name>
<evidence type="ECO:0000256" key="5">
    <source>
        <dbReference type="ARBA" id="ARBA00022691"/>
    </source>
</evidence>
<evidence type="ECO:0000256" key="3">
    <source>
        <dbReference type="ARBA" id="ARBA00022603"/>
    </source>
</evidence>
<evidence type="ECO:0000313" key="12">
    <source>
        <dbReference type="EMBL" id="KAF8822189.1"/>
    </source>
</evidence>
<dbReference type="InterPro" id="IPR056744">
    <property type="entry name" value="TRM5/TYW2-like_N"/>
</dbReference>
<feature type="binding site" evidence="9">
    <location>
        <position position="420"/>
    </location>
    <ligand>
        <name>S-adenosyl-L-methionine</name>
        <dbReference type="ChEBI" id="CHEBI:59789"/>
    </ligand>
</feature>
<proteinExistence type="inferred from homology"/>
<dbReference type="EMBL" id="JADAQX010000074">
    <property type="protein sequence ID" value="KAF8822189.1"/>
    <property type="molecule type" value="Genomic_DNA"/>
</dbReference>
<dbReference type="Pfam" id="PF25133">
    <property type="entry name" value="TYW2_N_2"/>
    <property type="match status" value="1"/>
</dbReference>
<evidence type="ECO:0000256" key="7">
    <source>
        <dbReference type="ARBA" id="ARBA00023128"/>
    </source>
</evidence>
<dbReference type="PANTHER" id="PTHR23245:SF36">
    <property type="entry name" value="TRNA (GUANINE(37)-N1)-METHYLTRANSFERASE"/>
    <property type="match status" value="1"/>
</dbReference>
<dbReference type="PANTHER" id="PTHR23245">
    <property type="entry name" value="TRNA METHYLTRANSFERASE"/>
    <property type="match status" value="1"/>
</dbReference>
<feature type="domain" description="SAM-dependent methyltransferase TRM5/TYW2-type" evidence="11">
    <location>
        <begin position="225"/>
        <end position="500"/>
    </location>
</feature>